<dbReference type="Proteomes" id="UP000583929">
    <property type="component" value="Unassembled WGS sequence"/>
</dbReference>
<evidence type="ECO:0008006" key="5">
    <source>
        <dbReference type="Google" id="ProtNLM"/>
    </source>
</evidence>
<dbReference type="Gene3D" id="3.40.395.10">
    <property type="entry name" value="Adenoviral Proteinase, Chain A"/>
    <property type="match status" value="1"/>
</dbReference>
<evidence type="ECO:0000313" key="1">
    <source>
        <dbReference type="EMBL" id="KAF4352735.1"/>
    </source>
</evidence>
<name>A0A7J6E2W0_CANSA</name>
<protein>
    <recommendedName>
        <fullName evidence="5">Ubiquitin-like protease family profile domain-containing protein</fullName>
    </recommendedName>
</protein>
<evidence type="ECO:0000313" key="4">
    <source>
        <dbReference type="Proteomes" id="UP000583929"/>
    </source>
</evidence>
<evidence type="ECO:0000313" key="2">
    <source>
        <dbReference type="EMBL" id="KAF4389288.1"/>
    </source>
</evidence>
<dbReference type="EMBL" id="JAATIP010000306">
    <property type="protein sequence ID" value="KAF4352735.1"/>
    <property type="molecule type" value="Genomic_DNA"/>
</dbReference>
<proteinExistence type="predicted"/>
<comment type="caution">
    <text evidence="1">The sequence shown here is derived from an EMBL/GenBank/DDBJ whole genome shotgun (WGS) entry which is preliminary data.</text>
</comment>
<reference evidence="3 4" key="1">
    <citation type="journal article" date="2020" name="bioRxiv">
        <title>Sequence and annotation of 42 cannabis genomes reveals extensive copy number variation in cannabinoid synthesis and pathogen resistance genes.</title>
        <authorList>
            <person name="Mckernan K.J."/>
            <person name="Helbert Y."/>
            <person name="Kane L.T."/>
            <person name="Ebling H."/>
            <person name="Zhang L."/>
            <person name="Liu B."/>
            <person name="Eaton Z."/>
            <person name="Mclaughlin S."/>
            <person name="Kingan S."/>
            <person name="Baybayan P."/>
            <person name="Concepcion G."/>
            <person name="Jordan M."/>
            <person name="Riva A."/>
            <person name="Barbazuk W."/>
            <person name="Harkins T."/>
        </authorList>
    </citation>
    <scope>NUCLEOTIDE SEQUENCE [LARGE SCALE GENOMIC DNA]</scope>
    <source>
        <strain evidence="3 4">cv. Jamaican Lion 4</strain>
        <strain evidence="2">Father</strain>
        <strain evidence="1">Mother</strain>
        <tissue evidence="1">Leaf</tissue>
    </source>
</reference>
<dbReference type="AlphaFoldDB" id="A0A7J6E2W0"/>
<organism evidence="1 3">
    <name type="scientific">Cannabis sativa</name>
    <name type="common">Hemp</name>
    <name type="synonym">Marijuana</name>
    <dbReference type="NCBI Taxonomy" id="3483"/>
    <lineage>
        <taxon>Eukaryota</taxon>
        <taxon>Viridiplantae</taxon>
        <taxon>Streptophyta</taxon>
        <taxon>Embryophyta</taxon>
        <taxon>Tracheophyta</taxon>
        <taxon>Spermatophyta</taxon>
        <taxon>Magnoliopsida</taxon>
        <taxon>eudicotyledons</taxon>
        <taxon>Gunneridae</taxon>
        <taxon>Pentapetalae</taxon>
        <taxon>rosids</taxon>
        <taxon>fabids</taxon>
        <taxon>Rosales</taxon>
        <taxon>Cannabaceae</taxon>
        <taxon>Cannabis</taxon>
    </lineage>
</organism>
<evidence type="ECO:0000313" key="3">
    <source>
        <dbReference type="Proteomes" id="UP000525078"/>
    </source>
</evidence>
<accession>A0A7J6E2W0</accession>
<gene>
    <name evidence="1" type="ORF">F8388_003388</name>
    <name evidence="2" type="ORF">G4B88_003101</name>
</gene>
<dbReference type="SUPFAM" id="SSF54001">
    <property type="entry name" value="Cysteine proteinases"/>
    <property type="match status" value="1"/>
</dbReference>
<keyword evidence="4" id="KW-1185">Reference proteome</keyword>
<sequence length="84" mass="10078">MREYFKFFDPELLNAIDEDGIVDQEVVIKLAEWLNTMNNQSQMLFIPWNYKRHWMLEIVCAGKIIHLDPLFAHKRPKMTIDLTL</sequence>
<dbReference type="Proteomes" id="UP000525078">
    <property type="component" value="Unassembled WGS sequence"/>
</dbReference>
<dbReference type="InterPro" id="IPR038765">
    <property type="entry name" value="Papain-like_cys_pep_sf"/>
</dbReference>
<dbReference type="EMBL" id="JAATIQ010000068">
    <property type="protein sequence ID" value="KAF4389288.1"/>
    <property type="molecule type" value="Genomic_DNA"/>
</dbReference>